<dbReference type="SMART" id="SM00954">
    <property type="entry name" value="RelA_SpoT"/>
    <property type="match status" value="1"/>
</dbReference>
<evidence type="ECO:0000313" key="5">
    <source>
        <dbReference type="Proteomes" id="UP000002009"/>
    </source>
</evidence>
<dbReference type="GO" id="GO:0009507">
    <property type="term" value="C:chloroplast"/>
    <property type="evidence" value="ECO:0007669"/>
    <property type="project" value="TreeGrafter"/>
</dbReference>
<dbReference type="STRING" id="296587.C1EF13"/>
<dbReference type="PANTHER" id="PTHR21262">
    <property type="entry name" value="GUANOSINE-3',5'-BIS DIPHOSPHATE 3'-PYROPHOSPHOHYDROLASE"/>
    <property type="match status" value="1"/>
</dbReference>
<dbReference type="EMBL" id="CP001330">
    <property type="protein sequence ID" value="ACO66334.1"/>
    <property type="molecule type" value="Genomic_DNA"/>
</dbReference>
<dbReference type="AlphaFoldDB" id="C1EF13"/>
<dbReference type="SUPFAM" id="SSF109604">
    <property type="entry name" value="HD-domain/PDEase-like"/>
    <property type="match status" value="1"/>
</dbReference>
<evidence type="ECO:0000256" key="1">
    <source>
        <dbReference type="ARBA" id="ARBA00007476"/>
    </source>
</evidence>
<evidence type="ECO:0000313" key="4">
    <source>
        <dbReference type="EMBL" id="ACO66334.1"/>
    </source>
</evidence>
<dbReference type="Proteomes" id="UP000002009">
    <property type="component" value="Chromosome 11"/>
</dbReference>
<evidence type="ECO:0000259" key="3">
    <source>
        <dbReference type="SMART" id="SM00954"/>
    </source>
</evidence>
<name>C1EF13_MICCC</name>
<dbReference type="InterPro" id="IPR043519">
    <property type="entry name" value="NT_sf"/>
</dbReference>
<dbReference type="eggNOG" id="KOG1157">
    <property type="taxonomic scope" value="Eukaryota"/>
</dbReference>
<dbReference type="InterPro" id="IPR007685">
    <property type="entry name" value="RelA_SpoT"/>
</dbReference>
<organism evidence="4 5">
    <name type="scientific">Micromonas commoda (strain RCC299 / NOUM17 / CCMP2709)</name>
    <name type="common">Picoplanktonic green alga</name>
    <dbReference type="NCBI Taxonomy" id="296587"/>
    <lineage>
        <taxon>Eukaryota</taxon>
        <taxon>Viridiplantae</taxon>
        <taxon>Chlorophyta</taxon>
        <taxon>Mamiellophyceae</taxon>
        <taxon>Mamiellales</taxon>
        <taxon>Mamiellaceae</taxon>
        <taxon>Micromonas</taxon>
    </lineage>
</organism>
<protein>
    <recommendedName>
        <fullName evidence="3">RelA/SpoT domain-containing protein</fullName>
    </recommendedName>
</protein>
<dbReference type="OMA" id="DCFATLE"/>
<reference evidence="4 5" key="1">
    <citation type="journal article" date="2009" name="Science">
        <title>Green evolution and dynamic adaptations revealed by genomes of the marine picoeukaryotes Micromonas.</title>
        <authorList>
            <person name="Worden A.Z."/>
            <person name="Lee J.H."/>
            <person name="Mock T."/>
            <person name="Rouze P."/>
            <person name="Simmons M.P."/>
            <person name="Aerts A.L."/>
            <person name="Allen A.E."/>
            <person name="Cuvelier M.L."/>
            <person name="Derelle E."/>
            <person name="Everett M.V."/>
            <person name="Foulon E."/>
            <person name="Grimwood J."/>
            <person name="Gundlach H."/>
            <person name="Henrissat B."/>
            <person name="Napoli C."/>
            <person name="McDonald S.M."/>
            <person name="Parker M.S."/>
            <person name="Rombauts S."/>
            <person name="Salamov A."/>
            <person name="Von Dassow P."/>
            <person name="Badger J.H."/>
            <person name="Coutinho P.M."/>
            <person name="Demir E."/>
            <person name="Dubchak I."/>
            <person name="Gentemann C."/>
            <person name="Eikrem W."/>
            <person name="Gready J.E."/>
            <person name="John U."/>
            <person name="Lanier W."/>
            <person name="Lindquist E.A."/>
            <person name="Lucas S."/>
            <person name="Mayer K.F."/>
            <person name="Moreau H."/>
            <person name="Not F."/>
            <person name="Otillar R."/>
            <person name="Panaud O."/>
            <person name="Pangilinan J."/>
            <person name="Paulsen I."/>
            <person name="Piegu B."/>
            <person name="Poliakov A."/>
            <person name="Robbens S."/>
            <person name="Schmutz J."/>
            <person name="Toulza E."/>
            <person name="Wyss T."/>
            <person name="Zelensky A."/>
            <person name="Zhou K."/>
            <person name="Armbrust E.V."/>
            <person name="Bhattacharya D."/>
            <person name="Goodenough U.W."/>
            <person name="Van de Peer Y."/>
            <person name="Grigoriev I.V."/>
        </authorList>
    </citation>
    <scope>NUCLEOTIDE SEQUENCE [LARGE SCALE GENOMIC DNA]</scope>
    <source>
        <strain evidence="5">RCC299 / NOUM17</strain>
    </source>
</reference>
<gene>
    <name evidence="4" type="ORF">MICPUN_53513</name>
</gene>
<dbReference type="FunFam" id="1.10.3210.10:FF:000001">
    <property type="entry name" value="GTP pyrophosphokinase RelA"/>
    <property type="match status" value="1"/>
</dbReference>
<keyword evidence="5" id="KW-1185">Reference proteome</keyword>
<dbReference type="Pfam" id="PF13328">
    <property type="entry name" value="HD_4"/>
    <property type="match status" value="1"/>
</dbReference>
<dbReference type="Gene3D" id="3.30.460.10">
    <property type="entry name" value="Beta Polymerase, domain 2"/>
    <property type="match status" value="1"/>
</dbReference>
<dbReference type="GeneID" id="8247498"/>
<dbReference type="OrthoDB" id="430679at2759"/>
<dbReference type="InParanoid" id="C1EF13"/>
<dbReference type="Pfam" id="PF04607">
    <property type="entry name" value="RelA_SpoT"/>
    <property type="match status" value="1"/>
</dbReference>
<feature type="region of interest" description="Disordered" evidence="2">
    <location>
        <begin position="1"/>
        <end position="23"/>
    </location>
</feature>
<accession>C1EF13</accession>
<proteinExistence type="inferred from homology"/>
<dbReference type="Gene3D" id="1.10.3210.10">
    <property type="entry name" value="Hypothetical protein af1432"/>
    <property type="match status" value="1"/>
</dbReference>
<dbReference type="SUPFAM" id="SSF81301">
    <property type="entry name" value="Nucleotidyltransferase"/>
    <property type="match status" value="1"/>
</dbReference>
<dbReference type="GO" id="GO:0015969">
    <property type="term" value="P:guanosine tetraphosphate metabolic process"/>
    <property type="evidence" value="ECO:0007669"/>
    <property type="project" value="InterPro"/>
</dbReference>
<dbReference type="PANTHER" id="PTHR21262:SF0">
    <property type="entry name" value="GTP DIPHOSPHOKINASE RSH3, CHLOROPLASTIC-RELATED"/>
    <property type="match status" value="1"/>
</dbReference>
<sequence>MPSSAENSVGTRTRMTPLGSRSISADFPEETVVGFDTGSLPGVSELAAASPPMSPGGLSRSISALRGELSSVNGFKGGVEPTITVPVVTTAQRPTMHARGRAGLSPEKPPIHRAAGGSGLLSGRLEALTADEEAMLLAAQARHDAFSSPAVVSAFRVAAAAHRGQLRKSGDSVLSAQVGTALIVAELGMDSKVVATALLHDVLDDTPVTERELRNTTPDSIVTMVTGVSKLSLVSQLQRSSGRSLAREERLKLRALLVAMTDVRVVIVKLADRLQCLETIHALGEDTATRIAQETLSIYVPLASRLGIWSLKTRLEDACFAYLHPEAHASLSAELARDEQKAAVQRAVEDITSTLVADAGISDVHDIYGRAKSLFSVHRKMLRKGIALGDVHDLRAVRVIVDSEDDCYAALEAIHGKFAPVPGKTKDYVRNAKVNGYQSLHTVVVAADGAPVEVQIRTAEMHRAAESGMAAHWRYKESVVNHRAIDVQVAWARFMLSWQGQLVDDKCRAAGVRIATAMGAGGGSVELEALQPCVPCECPFPAHCDDCPNHEDAILFGACGACGGAESSVSSLVSADSASMSKQRRPASSPLEVSAPIFVVVVVDGDMAVVELAKGARLSDVDFASVCGDEPGAVRTAEFTAVESIAVNRESVPPGAEPAVTLRMGDLVEVRRRRLGGSPEGSPSTGSKLSHAAAAAIEEQRRRLSSTLKMDVSSLDGGVSNVVQRPAVHQPEGFFP</sequence>
<dbReference type="CDD" id="cd05399">
    <property type="entry name" value="NT_Rel-Spo_like"/>
    <property type="match status" value="1"/>
</dbReference>
<feature type="region of interest" description="Disordered" evidence="2">
    <location>
        <begin position="674"/>
        <end position="696"/>
    </location>
</feature>
<feature type="compositionally biased region" description="Low complexity" evidence="2">
    <location>
        <begin position="676"/>
        <end position="696"/>
    </location>
</feature>
<dbReference type="KEGG" id="mis:MICPUN_53513"/>
<comment type="similarity">
    <text evidence="1">Belongs to the RelA/SpoT family.</text>
</comment>
<evidence type="ECO:0000256" key="2">
    <source>
        <dbReference type="SAM" id="MobiDB-lite"/>
    </source>
</evidence>
<dbReference type="RefSeq" id="XP_002505076.1">
    <property type="nucleotide sequence ID" value="XM_002505030.1"/>
</dbReference>
<feature type="domain" description="RelA/SpoT" evidence="3">
    <location>
        <begin position="369"/>
        <end position="479"/>
    </location>
</feature>
<dbReference type="FunCoup" id="C1EF13">
    <property type="interactions" value="88"/>
</dbReference>